<protein>
    <submittedName>
        <fullName evidence="1">Uncharacterized protein</fullName>
    </submittedName>
</protein>
<reference evidence="2" key="1">
    <citation type="journal article" date="2017" name="Cell">
        <title>Insights into land plant evolution garnered from the Marchantia polymorpha genome.</title>
        <authorList>
            <person name="Bowman J.L."/>
            <person name="Kohchi T."/>
            <person name="Yamato K.T."/>
            <person name="Jenkins J."/>
            <person name="Shu S."/>
            <person name="Ishizaki K."/>
            <person name="Yamaoka S."/>
            <person name="Nishihama R."/>
            <person name="Nakamura Y."/>
            <person name="Berger F."/>
            <person name="Adam C."/>
            <person name="Aki S.S."/>
            <person name="Althoff F."/>
            <person name="Araki T."/>
            <person name="Arteaga-Vazquez M.A."/>
            <person name="Balasubrmanian S."/>
            <person name="Barry K."/>
            <person name="Bauer D."/>
            <person name="Boehm C.R."/>
            <person name="Briginshaw L."/>
            <person name="Caballero-Perez J."/>
            <person name="Catarino B."/>
            <person name="Chen F."/>
            <person name="Chiyoda S."/>
            <person name="Chovatia M."/>
            <person name="Davies K.M."/>
            <person name="Delmans M."/>
            <person name="Demura T."/>
            <person name="Dierschke T."/>
            <person name="Dolan L."/>
            <person name="Dorantes-Acosta A.E."/>
            <person name="Eklund D.M."/>
            <person name="Florent S.N."/>
            <person name="Flores-Sandoval E."/>
            <person name="Fujiyama A."/>
            <person name="Fukuzawa H."/>
            <person name="Galik B."/>
            <person name="Grimanelli D."/>
            <person name="Grimwood J."/>
            <person name="Grossniklaus U."/>
            <person name="Hamada T."/>
            <person name="Haseloff J."/>
            <person name="Hetherington A.J."/>
            <person name="Higo A."/>
            <person name="Hirakawa Y."/>
            <person name="Hundley H.N."/>
            <person name="Ikeda Y."/>
            <person name="Inoue K."/>
            <person name="Inoue S.I."/>
            <person name="Ishida S."/>
            <person name="Jia Q."/>
            <person name="Kakita M."/>
            <person name="Kanazawa T."/>
            <person name="Kawai Y."/>
            <person name="Kawashima T."/>
            <person name="Kennedy M."/>
            <person name="Kinose K."/>
            <person name="Kinoshita T."/>
            <person name="Kohara Y."/>
            <person name="Koide E."/>
            <person name="Komatsu K."/>
            <person name="Kopischke S."/>
            <person name="Kubo M."/>
            <person name="Kyozuka J."/>
            <person name="Lagercrantz U."/>
            <person name="Lin S.S."/>
            <person name="Lindquist E."/>
            <person name="Lipzen A.M."/>
            <person name="Lu C.W."/>
            <person name="De Luna E."/>
            <person name="Martienssen R.A."/>
            <person name="Minamino N."/>
            <person name="Mizutani M."/>
            <person name="Mizutani M."/>
            <person name="Mochizuki N."/>
            <person name="Monte I."/>
            <person name="Mosher R."/>
            <person name="Nagasaki H."/>
            <person name="Nakagami H."/>
            <person name="Naramoto S."/>
            <person name="Nishitani K."/>
            <person name="Ohtani M."/>
            <person name="Okamoto T."/>
            <person name="Okumura M."/>
            <person name="Phillips J."/>
            <person name="Pollak B."/>
            <person name="Reinders A."/>
            <person name="Rovekamp M."/>
            <person name="Sano R."/>
            <person name="Sawa S."/>
            <person name="Schmid M.W."/>
            <person name="Shirakawa M."/>
            <person name="Solano R."/>
            <person name="Spunde A."/>
            <person name="Suetsugu N."/>
            <person name="Sugano S."/>
            <person name="Sugiyama A."/>
            <person name="Sun R."/>
            <person name="Suzuki Y."/>
            <person name="Takenaka M."/>
            <person name="Takezawa D."/>
            <person name="Tomogane H."/>
            <person name="Tsuzuki M."/>
            <person name="Ueda T."/>
            <person name="Umeda M."/>
            <person name="Ward J.M."/>
            <person name="Watanabe Y."/>
            <person name="Yazaki K."/>
            <person name="Yokoyama R."/>
            <person name="Yoshitake Y."/>
            <person name="Yotsui I."/>
            <person name="Zachgo S."/>
            <person name="Schmutz J."/>
        </authorList>
    </citation>
    <scope>NUCLEOTIDE SEQUENCE [LARGE SCALE GENOMIC DNA]</scope>
    <source>
        <strain evidence="2">Tak-1</strain>
    </source>
</reference>
<sequence length="141" mass="16168">MLSLTFPSFFLSRGSHPSTGTEVGHSYELASEVPIYPHFIFIWSLLFELQCGPWMTTGEEGHLNDSCVINHQDGDIHSIHKLRTMNNIGTTPKSWLKISNMDSSFRQLVLFYVIRCVWIRHKAPPSVYGLRPCRLGFLCRI</sequence>
<accession>A0A2R6WP97</accession>
<name>A0A2R6WP97_MARPO</name>
<dbReference type="AlphaFoldDB" id="A0A2R6WP97"/>
<dbReference type="Proteomes" id="UP000244005">
    <property type="component" value="Unassembled WGS sequence"/>
</dbReference>
<gene>
    <name evidence="1" type="ORF">MARPO_0069s0032</name>
</gene>
<organism evidence="1 2">
    <name type="scientific">Marchantia polymorpha</name>
    <name type="common">Common liverwort</name>
    <name type="synonym">Marchantia aquatica</name>
    <dbReference type="NCBI Taxonomy" id="3197"/>
    <lineage>
        <taxon>Eukaryota</taxon>
        <taxon>Viridiplantae</taxon>
        <taxon>Streptophyta</taxon>
        <taxon>Embryophyta</taxon>
        <taxon>Marchantiophyta</taxon>
        <taxon>Marchantiopsida</taxon>
        <taxon>Marchantiidae</taxon>
        <taxon>Marchantiales</taxon>
        <taxon>Marchantiaceae</taxon>
        <taxon>Marchantia</taxon>
    </lineage>
</organism>
<proteinExistence type="predicted"/>
<evidence type="ECO:0000313" key="1">
    <source>
        <dbReference type="EMBL" id="PTQ35687.1"/>
    </source>
</evidence>
<evidence type="ECO:0000313" key="2">
    <source>
        <dbReference type="Proteomes" id="UP000244005"/>
    </source>
</evidence>
<dbReference type="Gramene" id="Mp2g23820.1">
    <property type="protein sequence ID" value="Mp2g23820.1.cds"/>
    <property type="gene ID" value="Mp2g23820"/>
</dbReference>
<keyword evidence="2" id="KW-1185">Reference proteome</keyword>
<dbReference type="EMBL" id="KZ772741">
    <property type="protein sequence ID" value="PTQ35687.1"/>
    <property type="molecule type" value="Genomic_DNA"/>
</dbReference>